<organism evidence="1">
    <name type="scientific">Roseihalotalea indica</name>
    <dbReference type="NCBI Taxonomy" id="2867963"/>
    <lineage>
        <taxon>Bacteria</taxon>
        <taxon>Pseudomonadati</taxon>
        <taxon>Bacteroidota</taxon>
        <taxon>Cytophagia</taxon>
        <taxon>Cytophagales</taxon>
        <taxon>Catalimonadaceae</taxon>
        <taxon>Roseihalotalea</taxon>
    </lineage>
</organism>
<proteinExistence type="predicted"/>
<sequence length="40" mass="4292">MQVWVFVGAGIGALLIAWLAVSYQSIKAALGNPVDALRYE</sequence>
<evidence type="ECO:0000313" key="1">
    <source>
        <dbReference type="EMBL" id="WKN35094.1"/>
    </source>
</evidence>
<dbReference type="EMBL" id="CP120682">
    <property type="protein sequence ID" value="WKN35094.1"/>
    <property type="molecule type" value="Genomic_DNA"/>
</dbReference>
<name>A0AA49JF50_9BACT</name>
<reference evidence="1" key="2">
    <citation type="journal article" date="2024" name="Antonie Van Leeuwenhoek">
        <title>Roseihalotalea indica gen. nov., sp. nov., a halophilic Bacteroidetes from mesopelagic Southwest Indian Ocean with higher carbohydrate metabolic potential.</title>
        <authorList>
            <person name="Chen B."/>
            <person name="Zhang M."/>
            <person name="Lin D."/>
            <person name="Ye J."/>
            <person name="Tang K."/>
        </authorList>
    </citation>
    <scope>NUCLEOTIDE SEQUENCE</scope>
    <source>
        <strain evidence="1">TK19036</strain>
    </source>
</reference>
<accession>A0AA49JF50</accession>
<dbReference type="AlphaFoldDB" id="A0AA49JF50"/>
<protein>
    <submittedName>
        <fullName evidence="1">Uncharacterized protein</fullName>
    </submittedName>
</protein>
<gene>
    <name evidence="1" type="ORF">K4G66_22210</name>
</gene>
<reference evidence="1" key="1">
    <citation type="journal article" date="2023" name="Comput. Struct. Biotechnol. J.">
        <title>Discovery of a novel marine Bacteroidetes with a rich repertoire of carbohydrate-active enzymes.</title>
        <authorList>
            <person name="Chen B."/>
            <person name="Liu G."/>
            <person name="Chen Q."/>
            <person name="Wang H."/>
            <person name="Liu L."/>
            <person name="Tang K."/>
        </authorList>
    </citation>
    <scope>NUCLEOTIDE SEQUENCE</scope>
    <source>
        <strain evidence="1">TK19036</strain>
    </source>
</reference>